<feature type="transmembrane region" description="Helical" evidence="10">
    <location>
        <begin position="53"/>
        <end position="76"/>
    </location>
</feature>
<dbReference type="CDD" id="cd13138">
    <property type="entry name" value="MATE_yoeA_like"/>
    <property type="match status" value="1"/>
</dbReference>
<dbReference type="STRING" id="1297750.SAMN05444405_10632"/>
<dbReference type="PANTHER" id="PTHR43298:SF2">
    <property type="entry name" value="FMN_FAD EXPORTER YEEO-RELATED"/>
    <property type="match status" value="1"/>
</dbReference>
<evidence type="ECO:0000313" key="12">
    <source>
        <dbReference type="Proteomes" id="UP000184509"/>
    </source>
</evidence>
<evidence type="ECO:0000256" key="6">
    <source>
        <dbReference type="ARBA" id="ARBA00022989"/>
    </source>
</evidence>
<evidence type="ECO:0000313" key="11">
    <source>
        <dbReference type="EMBL" id="SHF20760.1"/>
    </source>
</evidence>
<feature type="transmembrane region" description="Helical" evidence="10">
    <location>
        <begin position="129"/>
        <end position="148"/>
    </location>
</feature>
<evidence type="ECO:0000256" key="4">
    <source>
        <dbReference type="ARBA" id="ARBA00022475"/>
    </source>
</evidence>
<evidence type="ECO:0000256" key="2">
    <source>
        <dbReference type="ARBA" id="ARBA00022448"/>
    </source>
</evidence>
<dbReference type="Proteomes" id="UP000184509">
    <property type="component" value="Unassembled WGS sequence"/>
</dbReference>
<protein>
    <recommendedName>
        <fullName evidence="9">Multidrug-efflux transporter</fullName>
    </recommendedName>
</protein>
<organism evidence="11 12">
    <name type="scientific">Bacteroides luti</name>
    <dbReference type="NCBI Taxonomy" id="1297750"/>
    <lineage>
        <taxon>Bacteria</taxon>
        <taxon>Pseudomonadati</taxon>
        <taxon>Bacteroidota</taxon>
        <taxon>Bacteroidia</taxon>
        <taxon>Bacteroidales</taxon>
        <taxon>Bacteroidaceae</taxon>
        <taxon>Bacteroides</taxon>
    </lineage>
</organism>
<keyword evidence="4" id="KW-1003">Cell membrane</keyword>
<dbReference type="PIRSF" id="PIRSF006603">
    <property type="entry name" value="DinF"/>
    <property type="match status" value="1"/>
</dbReference>
<keyword evidence="2" id="KW-0813">Transport</keyword>
<evidence type="ECO:0000256" key="10">
    <source>
        <dbReference type="SAM" id="Phobius"/>
    </source>
</evidence>
<dbReference type="InterPro" id="IPR048279">
    <property type="entry name" value="MdtK-like"/>
</dbReference>
<sequence length="436" mass="48172">MTVGRITPQIIRFAIPLILGNFFQLTYNAADSIIVGRFVGTNALAAVGAAGPIMNIVIFMIVGICLGMSVLMSEFYGAGDYPKLKREISTSFISGGIFTLTIIILGILLSRPILLLMNTPAEIIDDATHYLQIIIFGLIFTFTYNIYASALRSMGNSKTPLYFLITSSILNVIMDLIFVVIFKMGVIGAAVATVIAEAISAFLCIFYVWIRIPILKFKRSEFVFDRSLLRSTVNYSSVAAMQQICLYVGKLLIQGAVNPLGVHSIAAFNAVNRIDDFVLAPEQSIANSSTTFLAINRGAGKTERMRKGFISSFKIELTYSIVLMLGIFFGSYWLTYLFVGNEGENVIVSGVSYLKTMAFFYFLPAITNVLQGFFRGIGKLRVTLNSTFFQIAARVIAAYFLAPRFGLSGIAFACLVGWIVMLGYEIPVFMKHWKKR</sequence>
<dbReference type="NCBIfam" id="TIGR00797">
    <property type="entry name" value="matE"/>
    <property type="match status" value="1"/>
</dbReference>
<dbReference type="GO" id="GO:0042910">
    <property type="term" value="F:xenobiotic transmembrane transporter activity"/>
    <property type="evidence" value="ECO:0007669"/>
    <property type="project" value="InterPro"/>
</dbReference>
<dbReference type="InterPro" id="IPR002528">
    <property type="entry name" value="MATE_fam"/>
</dbReference>
<feature type="transmembrane region" description="Helical" evidence="10">
    <location>
        <begin position="160"/>
        <end position="181"/>
    </location>
</feature>
<keyword evidence="6 10" id="KW-1133">Transmembrane helix</keyword>
<comment type="subcellular location">
    <subcellularLocation>
        <location evidence="1">Cell membrane</location>
        <topology evidence="1">Multi-pass membrane protein</topology>
    </subcellularLocation>
</comment>
<feature type="transmembrane region" description="Helical" evidence="10">
    <location>
        <begin position="187"/>
        <end position="210"/>
    </location>
</feature>
<evidence type="ECO:0000256" key="7">
    <source>
        <dbReference type="ARBA" id="ARBA00023065"/>
    </source>
</evidence>
<dbReference type="GO" id="GO:0015297">
    <property type="term" value="F:antiporter activity"/>
    <property type="evidence" value="ECO:0007669"/>
    <property type="project" value="UniProtKB-KW"/>
</dbReference>
<feature type="transmembrane region" description="Helical" evidence="10">
    <location>
        <begin position="317"/>
        <end position="339"/>
    </location>
</feature>
<keyword evidence="8 10" id="KW-0472">Membrane</keyword>
<feature type="transmembrane region" description="Helical" evidence="10">
    <location>
        <begin position="351"/>
        <end position="370"/>
    </location>
</feature>
<feature type="transmembrane region" description="Helical" evidence="10">
    <location>
        <begin position="408"/>
        <end position="430"/>
    </location>
</feature>
<name>A0A1M4ZRP3_9BACE</name>
<keyword evidence="3" id="KW-0050">Antiport</keyword>
<proteinExistence type="predicted"/>
<keyword evidence="7" id="KW-0406">Ion transport</keyword>
<evidence type="ECO:0000256" key="9">
    <source>
        <dbReference type="ARBA" id="ARBA00031636"/>
    </source>
</evidence>
<dbReference type="EMBL" id="FQTV01000006">
    <property type="protein sequence ID" value="SHF20760.1"/>
    <property type="molecule type" value="Genomic_DNA"/>
</dbReference>
<keyword evidence="12" id="KW-1185">Reference proteome</keyword>
<dbReference type="PANTHER" id="PTHR43298">
    <property type="entry name" value="MULTIDRUG RESISTANCE PROTEIN NORM-RELATED"/>
    <property type="match status" value="1"/>
</dbReference>
<gene>
    <name evidence="11" type="ORF">SAMN05444405_10632</name>
</gene>
<dbReference type="GO" id="GO:0005886">
    <property type="term" value="C:plasma membrane"/>
    <property type="evidence" value="ECO:0007669"/>
    <property type="project" value="UniProtKB-SubCell"/>
</dbReference>
<dbReference type="InterPro" id="IPR050222">
    <property type="entry name" value="MATE_MdtK"/>
</dbReference>
<feature type="transmembrane region" description="Helical" evidence="10">
    <location>
        <begin position="88"/>
        <end position="109"/>
    </location>
</feature>
<dbReference type="AlphaFoldDB" id="A0A1M4ZRP3"/>
<evidence type="ECO:0000256" key="3">
    <source>
        <dbReference type="ARBA" id="ARBA00022449"/>
    </source>
</evidence>
<reference evidence="11 12" key="1">
    <citation type="submission" date="2016-11" db="EMBL/GenBank/DDBJ databases">
        <authorList>
            <person name="Jaros S."/>
            <person name="Januszkiewicz K."/>
            <person name="Wedrychowicz H."/>
        </authorList>
    </citation>
    <scope>NUCLEOTIDE SEQUENCE [LARGE SCALE GENOMIC DNA]</scope>
    <source>
        <strain evidence="11 12">DSM 26991</strain>
    </source>
</reference>
<keyword evidence="5 10" id="KW-0812">Transmembrane</keyword>
<evidence type="ECO:0000256" key="5">
    <source>
        <dbReference type="ARBA" id="ARBA00022692"/>
    </source>
</evidence>
<evidence type="ECO:0000256" key="1">
    <source>
        <dbReference type="ARBA" id="ARBA00004651"/>
    </source>
</evidence>
<accession>A0A1M4ZRP3</accession>
<evidence type="ECO:0000256" key="8">
    <source>
        <dbReference type="ARBA" id="ARBA00023136"/>
    </source>
</evidence>
<dbReference type="GO" id="GO:0006811">
    <property type="term" value="P:monoatomic ion transport"/>
    <property type="evidence" value="ECO:0007669"/>
    <property type="project" value="UniProtKB-KW"/>
</dbReference>
<dbReference type="Pfam" id="PF01554">
    <property type="entry name" value="MatE"/>
    <property type="match status" value="2"/>
</dbReference>